<feature type="compositionally biased region" description="Polar residues" evidence="1">
    <location>
        <begin position="768"/>
        <end position="779"/>
    </location>
</feature>
<dbReference type="InterPro" id="IPR035899">
    <property type="entry name" value="DBL_dom_sf"/>
</dbReference>
<dbReference type="FunFam" id="3.10.20.90:FF:000176">
    <property type="entry name" value="Rho guanyl nucleotide exchange factor"/>
    <property type="match status" value="1"/>
</dbReference>
<name>A0A9P6JHB1_9FUNG</name>
<dbReference type="GO" id="GO:0031106">
    <property type="term" value="P:septin ring organization"/>
    <property type="evidence" value="ECO:0007669"/>
    <property type="project" value="TreeGrafter"/>
</dbReference>
<dbReference type="GO" id="GO:0005737">
    <property type="term" value="C:cytoplasm"/>
    <property type="evidence" value="ECO:0007669"/>
    <property type="project" value="TreeGrafter"/>
</dbReference>
<evidence type="ECO:0008006" key="6">
    <source>
        <dbReference type="Google" id="ProtNLM"/>
    </source>
</evidence>
<dbReference type="SUPFAM" id="SSF50729">
    <property type="entry name" value="PH domain-like"/>
    <property type="match status" value="1"/>
</dbReference>
<dbReference type="Pfam" id="PF15411">
    <property type="entry name" value="PH_10"/>
    <property type="match status" value="1"/>
</dbReference>
<keyword evidence="5" id="KW-1185">Reference proteome</keyword>
<evidence type="ECO:0000259" key="3">
    <source>
        <dbReference type="PROSITE" id="PS51745"/>
    </source>
</evidence>
<dbReference type="InterPro" id="IPR033511">
    <property type="entry name" value="Cdc24/Scd1_PH_dom"/>
</dbReference>
<evidence type="ECO:0000313" key="5">
    <source>
        <dbReference type="Proteomes" id="UP000749646"/>
    </source>
</evidence>
<feature type="compositionally biased region" description="Low complexity" evidence="1">
    <location>
        <begin position="614"/>
        <end position="634"/>
    </location>
</feature>
<dbReference type="Gene3D" id="2.30.29.30">
    <property type="entry name" value="Pleckstrin-homology domain (PH domain)/Phosphotyrosine-binding domain (PTB)"/>
    <property type="match status" value="1"/>
</dbReference>
<dbReference type="GO" id="GO:0000935">
    <property type="term" value="C:division septum"/>
    <property type="evidence" value="ECO:0007669"/>
    <property type="project" value="TreeGrafter"/>
</dbReference>
<accession>A0A9P6JHB1</accession>
<dbReference type="CDD" id="cd00014">
    <property type="entry name" value="CH_SF"/>
    <property type="match status" value="1"/>
</dbReference>
<feature type="region of interest" description="Disordered" evidence="1">
    <location>
        <begin position="519"/>
        <end position="694"/>
    </location>
</feature>
<sequence>MPLAPTVVEQPPPPPLQRGNSVVSLYQSCLNLIERLHGVPEFEEYLNPDILQNTQAGTPSGSSPNDPVNQLWILFRLGAPLACIFNGLRPKEPLKISNDTNLSNINASKASVFRFLVACRQELHFGEDDLFTIAELYRDDTNGFVKVIKTVSMVLDRMEDHGLLMARRTTKRNSDQAKPTDNRAKVVNEILETERSYVQDLENLQAYMRALQNDGTVVSPETIHLIFANLNALVDFQRRFLIGIETQAAYAAKEQNFGQTFSQHEEAFAVYEPFCANFAEASKLILSESPKLQKMTYLMEPIHGITSQMIKPIQRICKYPLFMHELIKLTDPEFPYYRDLVQGQASIKRVADRINETNRKQDNHLIAKELQHKVAWKDGELVSDFGTLLLHDKLLNPRGSSDKELEVYLFEKILLCCQEIVNKKKQTKPLARGAKPKPTLHLNGRIYINNIKSILPVTVSGSYVIHVVWNVAAEEFELRCRNEDQFKKWHGVLDKLVTDANAQKANIVSTTNFIGVPPMTPEQSSFYRDDDDYLDDDLDGDEDDGYDEARGYRNTAPYGPNGQPMLGSRPRAKTEDGTAPLVGTWNTRAGGYTVNAPSNGRPIPGMSLPPLPRTTSNSGSSSGTTMGGVMSPSDPYSPPSSYPASPTVSNSRGSTGGTIDYASGQPPARNTSTGYAYNTSTIVPPPVPPIPGQLRVRAQSTPNIHAAANPSWHNAPEMPTPMAHHRRPSNSSGPNSPTTPYPGSSFNIPAVPTIPSRHSSPRPDPNRTLRQQPSNSNLSAGVPQLKIKVNFQEDAYLIVVPIQISYNELVERVEKKIRLCGCRRSDSQPLRLRYKDEDNDYIIMKDDDDILLAFESCYAEGVMNLHVS</sequence>
<dbReference type="GO" id="GO:0005085">
    <property type="term" value="F:guanyl-nucleotide exchange factor activity"/>
    <property type="evidence" value="ECO:0007669"/>
    <property type="project" value="InterPro"/>
</dbReference>
<dbReference type="Gene3D" id="3.10.20.90">
    <property type="entry name" value="Phosphatidylinositol 3-kinase Catalytic Subunit, Chain A, domain 1"/>
    <property type="match status" value="1"/>
</dbReference>
<dbReference type="Proteomes" id="UP000749646">
    <property type="component" value="Unassembled WGS sequence"/>
</dbReference>
<evidence type="ECO:0000259" key="2">
    <source>
        <dbReference type="PROSITE" id="PS50010"/>
    </source>
</evidence>
<dbReference type="GO" id="GO:0043332">
    <property type="term" value="C:mating projection tip"/>
    <property type="evidence" value="ECO:0007669"/>
    <property type="project" value="TreeGrafter"/>
</dbReference>
<dbReference type="SMART" id="SM00666">
    <property type="entry name" value="PB1"/>
    <property type="match status" value="1"/>
</dbReference>
<dbReference type="SUPFAM" id="SSF54277">
    <property type="entry name" value="CAD &amp; PB1 domains"/>
    <property type="match status" value="1"/>
</dbReference>
<protein>
    <recommendedName>
        <fullName evidence="6">Rho guanine nucleotide exchange factor scd1</fullName>
    </recommendedName>
</protein>
<dbReference type="InterPro" id="IPR000219">
    <property type="entry name" value="DH_dom"/>
</dbReference>
<dbReference type="SMART" id="SM00325">
    <property type="entry name" value="RhoGEF"/>
    <property type="match status" value="1"/>
</dbReference>
<dbReference type="PROSITE" id="PS50010">
    <property type="entry name" value="DH_2"/>
    <property type="match status" value="1"/>
</dbReference>
<proteinExistence type="predicted"/>
<dbReference type="InterPro" id="IPR000270">
    <property type="entry name" value="PB1_dom"/>
</dbReference>
<evidence type="ECO:0000313" key="4">
    <source>
        <dbReference type="EMBL" id="KAF9979306.1"/>
    </source>
</evidence>
<dbReference type="InterPro" id="IPR053793">
    <property type="entry name" value="PB1-like"/>
</dbReference>
<dbReference type="AlphaFoldDB" id="A0A9P6JHB1"/>
<dbReference type="GO" id="GO:0030010">
    <property type="term" value="P:establishment of cell polarity"/>
    <property type="evidence" value="ECO:0007669"/>
    <property type="project" value="TreeGrafter"/>
</dbReference>
<evidence type="ECO:0000256" key="1">
    <source>
        <dbReference type="SAM" id="MobiDB-lite"/>
    </source>
</evidence>
<dbReference type="PANTHER" id="PTHR47339">
    <property type="entry name" value="CELL DIVISION CONTROL PROTEIN 24"/>
    <property type="match status" value="1"/>
</dbReference>
<feature type="compositionally biased region" description="Low complexity" evidence="1">
    <location>
        <begin position="729"/>
        <end position="745"/>
    </location>
</feature>
<dbReference type="CDD" id="cd05992">
    <property type="entry name" value="PB1"/>
    <property type="match status" value="1"/>
</dbReference>
<dbReference type="EMBL" id="JAAAHW010004073">
    <property type="protein sequence ID" value="KAF9979306.1"/>
    <property type="molecule type" value="Genomic_DNA"/>
</dbReference>
<dbReference type="CDD" id="cd13246">
    <property type="entry name" value="PH_Scd1"/>
    <property type="match status" value="1"/>
</dbReference>
<organism evidence="4 5">
    <name type="scientific">Modicella reniformis</name>
    <dbReference type="NCBI Taxonomy" id="1440133"/>
    <lineage>
        <taxon>Eukaryota</taxon>
        <taxon>Fungi</taxon>
        <taxon>Fungi incertae sedis</taxon>
        <taxon>Mucoromycota</taxon>
        <taxon>Mortierellomycotina</taxon>
        <taxon>Mortierellomycetes</taxon>
        <taxon>Mortierellales</taxon>
        <taxon>Mortierellaceae</taxon>
        <taxon>Modicella</taxon>
    </lineage>
</organism>
<dbReference type="PROSITE" id="PS51745">
    <property type="entry name" value="PB1"/>
    <property type="match status" value="1"/>
</dbReference>
<dbReference type="OrthoDB" id="1594986at2759"/>
<feature type="region of interest" description="Disordered" evidence="1">
    <location>
        <begin position="706"/>
        <end position="779"/>
    </location>
</feature>
<dbReference type="GO" id="GO:0005634">
    <property type="term" value="C:nucleus"/>
    <property type="evidence" value="ECO:0007669"/>
    <property type="project" value="TreeGrafter"/>
</dbReference>
<dbReference type="Pfam" id="PF06395">
    <property type="entry name" value="CDC24"/>
    <property type="match status" value="1"/>
</dbReference>
<feature type="domain" description="PB1" evidence="3">
    <location>
        <begin position="784"/>
        <end position="868"/>
    </location>
</feature>
<dbReference type="Pfam" id="PF00564">
    <property type="entry name" value="PB1"/>
    <property type="match status" value="1"/>
</dbReference>
<feature type="compositionally biased region" description="Acidic residues" evidence="1">
    <location>
        <begin position="529"/>
        <end position="546"/>
    </location>
</feature>
<feature type="domain" description="DH" evidence="2">
    <location>
        <begin position="182"/>
        <end position="357"/>
    </location>
</feature>
<gene>
    <name evidence="4" type="ORF">BGZ65_006683</name>
</gene>
<dbReference type="Gene3D" id="1.20.900.10">
    <property type="entry name" value="Dbl homology (DH) domain"/>
    <property type="match status" value="1"/>
</dbReference>
<dbReference type="SUPFAM" id="SSF48065">
    <property type="entry name" value="DBL homology domain (DH-domain)"/>
    <property type="match status" value="1"/>
</dbReference>
<dbReference type="PANTHER" id="PTHR47339:SF1">
    <property type="entry name" value="CELL DIVISION CONTROL PROTEIN 24"/>
    <property type="match status" value="1"/>
</dbReference>
<dbReference type="CDD" id="cd00160">
    <property type="entry name" value="RhoGEF"/>
    <property type="match status" value="1"/>
</dbReference>
<comment type="caution">
    <text evidence="4">The sequence shown here is derived from an EMBL/GenBank/DDBJ whole genome shotgun (WGS) entry which is preliminary data.</text>
</comment>
<dbReference type="InterPro" id="IPR010481">
    <property type="entry name" value="Cdc24/Scd1_N"/>
</dbReference>
<reference evidence="4" key="1">
    <citation type="journal article" date="2020" name="Fungal Divers.">
        <title>Resolving the Mortierellaceae phylogeny through synthesis of multi-gene phylogenetics and phylogenomics.</title>
        <authorList>
            <person name="Vandepol N."/>
            <person name="Liber J."/>
            <person name="Desiro A."/>
            <person name="Na H."/>
            <person name="Kennedy M."/>
            <person name="Barry K."/>
            <person name="Grigoriev I.V."/>
            <person name="Miller A.N."/>
            <person name="O'Donnell K."/>
            <person name="Stajich J.E."/>
            <person name="Bonito G."/>
        </authorList>
    </citation>
    <scope>NUCLEOTIDE SEQUENCE</scope>
    <source>
        <strain evidence="4">MES-2147</strain>
    </source>
</reference>
<feature type="compositionally biased region" description="Polar residues" evidence="1">
    <location>
        <begin position="668"/>
        <end position="681"/>
    </location>
</feature>
<dbReference type="InterPro" id="IPR053026">
    <property type="entry name" value="CDC42_GEF"/>
</dbReference>
<dbReference type="InterPro" id="IPR011993">
    <property type="entry name" value="PH-like_dom_sf"/>
</dbReference>
<dbReference type="Pfam" id="PF00621">
    <property type="entry name" value="RhoGEF"/>
    <property type="match status" value="1"/>
</dbReference>